<evidence type="ECO:0000313" key="1">
    <source>
        <dbReference type="EMBL" id="CCC73044.1"/>
    </source>
</evidence>
<accession>G0VNL6</accession>
<dbReference type="EMBL" id="HE576794">
    <property type="protein sequence ID" value="CCC73044.1"/>
    <property type="molecule type" value="Genomic_DNA"/>
</dbReference>
<dbReference type="GeneID" id="97492934"/>
<dbReference type="Proteomes" id="UP000010111">
    <property type="component" value="Chromosome"/>
</dbReference>
<keyword evidence="2" id="KW-1185">Reference proteome</keyword>
<evidence type="ECO:0000313" key="2">
    <source>
        <dbReference type="Proteomes" id="UP000010111"/>
    </source>
</evidence>
<dbReference type="RefSeq" id="WP_014015780.1">
    <property type="nucleotide sequence ID" value="NC_015873.1"/>
</dbReference>
<sequence length="52" mass="6336">MEKNNYELEVEADEISKRIFMKDYKGTPDEITEMLLDTFEEHHEYLQNVIKK</sequence>
<dbReference type="HOGENOM" id="CLU_3081605_0_0_9"/>
<proteinExistence type="predicted"/>
<dbReference type="KEGG" id="med:MELS_0822"/>
<reference evidence="1 2" key="1">
    <citation type="journal article" date="2011" name="J. Bacteriol.">
        <title>Genome Sequence of the Ruminal Bacterium Megasphaera elsdenii.</title>
        <authorList>
            <person name="Marx H."/>
            <person name="Graf A.B."/>
            <person name="Tatto N."/>
            <person name="Thallinger G.G."/>
            <person name="Mattanovich D."/>
            <person name="Sauer M."/>
        </authorList>
    </citation>
    <scope>NUCLEOTIDE SEQUENCE [LARGE SCALE GENOMIC DNA]</scope>
    <source>
        <strain evidence="1 2">DSM 20460</strain>
    </source>
</reference>
<gene>
    <name evidence="1" type="ORF">MELS_0822</name>
</gene>
<protein>
    <submittedName>
        <fullName evidence="1">Uncharacterized protein</fullName>
    </submittedName>
</protein>
<name>G0VNL6_MEGEL</name>
<organism evidence="1 2">
    <name type="scientific">Megasphaera elsdenii DSM 20460</name>
    <dbReference type="NCBI Taxonomy" id="1064535"/>
    <lineage>
        <taxon>Bacteria</taxon>
        <taxon>Bacillati</taxon>
        <taxon>Bacillota</taxon>
        <taxon>Negativicutes</taxon>
        <taxon>Veillonellales</taxon>
        <taxon>Veillonellaceae</taxon>
        <taxon>Megasphaera</taxon>
    </lineage>
</organism>
<dbReference type="AlphaFoldDB" id="G0VNL6"/>